<evidence type="ECO:0000256" key="7">
    <source>
        <dbReference type="PROSITE-ProRule" id="PRU00557"/>
    </source>
</evidence>
<sequence length="2757" mass="309137">KTQRSHTSPLAIITGLQYPLSKLIGSTHTCNYKFDNQKKHMTYATCTEKHIFLPFSYQNTYGISSLVKQILTLEGTSKINDRVFDYSSTYPKHLVLEAMEDKAPAQTSEALLFIFRELKSMNKKPDRQLRASTFQSLVSELRGLEHEVLQQTITQMVDEDKFLTWQALIQCGTPECGSTMFSILKTFDTDAIEVDAAVYALGMMLRPTGLLVKDILEIAQTKKTRPIMYALGNVVRRHFQAEGQITSEILEVSNFINSILGADCAGEKDLTYLTLRVIGNIGDAMEAADPNIKTTLLKCMRQPATTLSVQMSAIQAFRRMSVTPDVSRVALYAKGAVQKRLAAYLILMKKPEASDLEVVRKILIQDQNVQVKSFVASHVYNIIHSRNPEMKEYVTQFVLTHSNYTQLSRNYKMDVFMPGKDVMGSSMQGSIIFDPSSHLPREVMLETTLKAFGYNLDFMEFGMEGKGFEPTVETLFGSNGFFPDSISKAMYWFGDKMPNKINEVLQEWVEHLRTEKTKRQVMYIKHNNDLYNQDSPEAIAYLRIMGNELGYIKSTNDLVLNIGELSFSPAMAVEFVTCMGVHIPKFVVSAVEMHTNMFHESTFNAKITSGGGQIKLSILPPKNTIELFRVSNKLVMVSKTPVTLVPETGDRTAIMNCSPLISGINYCTTILNSRAERNSPYFPLNGESSFVLGIQPTGDITEYTAAFAYELLNEGKEGRQKVDSLKMILKAEGTKATEATATINYNRNKNILMTSIEIPDYDIEAGIKAGVTDSLAKGKKITIDITNKNINQFSLIGHAKLEAMNDGLLETQLIVPSLNTEVTITATMNCAEDLTLELKSNIKLPETNTVQRFTLQYDEMKIEIKSDIDSEIQKLMPNAAPLQSHLYQAFDNIMEHKVVKTDMKLHHIYAKLWEAYLIWMDKIASDVPYLQTLRESIPELVIPSLPERVMFKYKFNKDRFTFTIPLPLGGKTSKDLRIPPTMATPELAMPQIGVMVPSKQFSLPTFSIPSSYDLSMPLLGMVEVSAKVNTNFYDVEAVFSGGNNTLTEPSYITSYKVVANSPVELLAFTVEGSAQIADITEDIAKFDIISSLKHKLIDARFSLMETAKITNEVKATGNYKIEAFSPLGMQISLVYTTQASVSSEITGDGSLDGSLKVGSISARTTATQTFVLQPKTREARAESSFRLNCPIFQVINKIKATAASGELSFELNNDIENDPVHHTTKFNIELKEAKFTIKSDSVTRAYKTKLQNQVDFSATMKEVTIRFESQADDNTNRAFSQLTGSLNTQGLELNSDATINFAANHASNKGTLSFTKDGLTTSCTTSAQISSVIFENIFHCGITTTGATVSVSSKGTVNENSAELKVEGRLARSEVYLNSMYKGDIFSANTRNMITFKLNEDGLNLSNNLIASLQEIKIENTDSLILTLKSLAIHSKSDSFLNKNNFYKHNIAVDIHDFTASLKAENDLKVIGIHFSNEAQMKADHYKMEVTGTLKGIFGEEEVRHTYEITYVDQTATAKCSTNGKLFGSQMTQSSEFEIVGFSTKFGNEVRFNSPSLRLESNILTKAEPFSVNVECSFNSDGALNLYGKHSGQVKSMLLLQAEPKSYSYKYEWKASTSHQLNNGNSIKTNFQHKITSSVTPQQQKFNVNMESKLNDHAFDHSLEIFNTPKNMGIALKGTMSTNLLNKVNDNQEFGITSALKYEKNSDSHFIYLPFIDKLPVLIEEVKNAMLTMKDRSIDLLDGVDTKFDITATFKSKGNELSQVIENFDVNMFLDDVRLFASDVTAVVMEMGKNLQPIRDLIDILGQKTGIITKINEFVNKIGEVLADYEIEAMVEKIIDDAVDLMKQYELRETMQSAGSFLNSLDIKPIFERIFEQIIELTKQLNTKFNEIMSYNFDTLADEVHQMVTDLTRVPCFGMLHGEIEIKSSEHILKTSAELNNSTDEFTAYLNSQFQTPSDLLAYTFDATAHLRIPRMKELSLTETVKANHMAFSLDHEGSMSINGLIAQVSSKTTAKATTEPYTADLVNYAFLSTENGFSGTLETSYIHSVNMPVANIFSEATMTQKTAAQLESGTITITLGNNGKGKLSTFDYSDEGTHKSNLEILMNMESIKLTFDGDTDSSLLKMRQKVNAETRGLTQIKFNVHAETVTPFIKKSIAAVKGQISLKEPMVELSGSHDAELIGKVEGTITNSVNFKAVPFEIIFDTKNKKNTKVMLPFSLYSKVDLQNDMALTLNPSVQQASWTSLARFNQYKYSHYFNIANGEKDIQFSASVNGEADFNVLTLPINIPKLTVPFINKETPYVEKFSLWEDTGLKIILITPQQTFDMDAKLKYVKNPKMFDMEPVLNYIIRKIKIPIFATDKTTSDTYVCPYFAKIMLPSIKESIMIPAIGDLTYDFSVKTAMIIMNTKADILNQDEITAQFETQVNSEFGLFNGKTSGSATFNMNSGMKLFTNLVVEHKYFENNYNGVLETNTEVSKAVISNAAKVNLPDVKFMLYHKLTGNTEEGLTVSVSSPSAGLIGLQLRHNDIFSFLLQSEDYMDILKVDIAIKNSNRLSFQTQWNKELPSQILLWLKKKVASLKDTVTYFITPFYNDIRMKYEKLESNIDDCLKELPKILKLSMEKADKLINSIKFRDLDKLSSWISKVFSDTVNSNILNEIAEQAEKTSRIIEDYYKTVKAKAQDIFAEMTFEQLIYDIQAWIESTMTCLEVLMNQIIETLKDAKNIQSYVRLNDTEMNIDIPIPFHSYGILSKISEC</sequence>
<keyword evidence="6" id="KW-0325">Glycoprotein</keyword>
<dbReference type="GO" id="GO:0005319">
    <property type="term" value="F:lipid transporter activity"/>
    <property type="evidence" value="ECO:0007669"/>
    <property type="project" value="InterPro"/>
</dbReference>
<dbReference type="InterPro" id="IPR015817">
    <property type="entry name" value="Vitellinogen_open_b-sht_sub1"/>
</dbReference>
<proteinExistence type="predicted"/>
<dbReference type="GO" id="GO:0034361">
    <property type="term" value="C:very-low-density lipoprotein particle"/>
    <property type="evidence" value="ECO:0007669"/>
    <property type="project" value="UniProtKB-KW"/>
</dbReference>
<accession>A0A8C2L269</accession>
<organism evidence="9 10">
    <name type="scientific">Cyprinus carpio</name>
    <name type="common">Common carp</name>
    <dbReference type="NCBI Taxonomy" id="7962"/>
    <lineage>
        <taxon>Eukaryota</taxon>
        <taxon>Metazoa</taxon>
        <taxon>Chordata</taxon>
        <taxon>Craniata</taxon>
        <taxon>Vertebrata</taxon>
        <taxon>Euteleostomi</taxon>
        <taxon>Actinopterygii</taxon>
        <taxon>Neopterygii</taxon>
        <taxon>Teleostei</taxon>
        <taxon>Ostariophysi</taxon>
        <taxon>Cypriniformes</taxon>
        <taxon>Cyprinidae</taxon>
        <taxon>Cyprininae</taxon>
        <taxon>Cyprinus</taxon>
    </lineage>
</organism>
<evidence type="ECO:0000256" key="6">
    <source>
        <dbReference type="ARBA" id="ARBA00023180"/>
    </source>
</evidence>
<dbReference type="SMART" id="SM01169">
    <property type="entry name" value="DUF1943"/>
    <property type="match status" value="1"/>
</dbReference>
<dbReference type="InterPro" id="IPR015816">
    <property type="entry name" value="Vitellinogen_b-sht_N"/>
</dbReference>
<reference evidence="9" key="1">
    <citation type="submission" date="2025-08" db="UniProtKB">
        <authorList>
            <consortium name="Ensembl"/>
        </authorList>
    </citation>
    <scope>IDENTIFICATION</scope>
</reference>
<evidence type="ECO:0000259" key="8">
    <source>
        <dbReference type="PROSITE" id="PS51211"/>
    </source>
</evidence>
<dbReference type="PANTHER" id="PTHR13769">
    <property type="entry name" value="APOLIPOPROTEIN B"/>
    <property type="match status" value="1"/>
</dbReference>
<dbReference type="GO" id="GO:0005737">
    <property type="term" value="C:cytoplasm"/>
    <property type="evidence" value="ECO:0007669"/>
    <property type="project" value="UniProtKB-SubCell"/>
</dbReference>
<keyword evidence="4" id="KW-0732">Signal</keyword>
<evidence type="ECO:0000256" key="5">
    <source>
        <dbReference type="ARBA" id="ARBA00023055"/>
    </source>
</evidence>
<evidence type="ECO:0000256" key="2">
    <source>
        <dbReference type="ARBA" id="ARBA00022448"/>
    </source>
</evidence>
<evidence type="ECO:0000256" key="4">
    <source>
        <dbReference type="ARBA" id="ARBA00022729"/>
    </source>
</evidence>
<dbReference type="Gene3D" id="2.20.80.10">
    <property type="entry name" value="Lipovitellin-phosvitin complex, chain A, domain 4"/>
    <property type="match status" value="1"/>
</dbReference>
<dbReference type="InterPro" id="IPR009454">
    <property type="entry name" value="Lipid_transpt_open_b-sht"/>
</dbReference>
<dbReference type="Pfam" id="PF06448">
    <property type="entry name" value="DUF1081"/>
    <property type="match status" value="1"/>
</dbReference>
<dbReference type="SUPFAM" id="SSF48431">
    <property type="entry name" value="Lipovitellin-phosvitin complex, superhelical domain"/>
    <property type="match status" value="1"/>
</dbReference>
<protein>
    <recommendedName>
        <fullName evidence="8">Vitellogenin domain-containing protein</fullName>
    </recommendedName>
</protein>
<dbReference type="GO" id="GO:0042627">
    <property type="term" value="C:chylomicron"/>
    <property type="evidence" value="ECO:0007669"/>
    <property type="project" value="UniProtKB-KW"/>
</dbReference>
<evidence type="ECO:0000256" key="1">
    <source>
        <dbReference type="ARBA" id="ARBA00004613"/>
    </source>
</evidence>
<dbReference type="Gene3D" id="1.25.10.20">
    <property type="entry name" value="Vitellinogen, superhelical"/>
    <property type="match status" value="1"/>
</dbReference>
<dbReference type="Proteomes" id="UP000694701">
    <property type="component" value="Unplaced"/>
</dbReference>
<dbReference type="PROSITE" id="PS51211">
    <property type="entry name" value="VITELLOGENIN"/>
    <property type="match status" value="1"/>
</dbReference>
<dbReference type="GO" id="GO:0008203">
    <property type="term" value="P:cholesterol metabolic process"/>
    <property type="evidence" value="ECO:0007669"/>
    <property type="project" value="UniProtKB-KW"/>
</dbReference>
<dbReference type="Pfam" id="PF01347">
    <property type="entry name" value="Vitellogenin_N"/>
    <property type="match status" value="1"/>
</dbReference>
<dbReference type="GO" id="GO:0034362">
    <property type="term" value="C:low-density lipoprotein particle"/>
    <property type="evidence" value="ECO:0007669"/>
    <property type="project" value="UniProtKB-KW"/>
</dbReference>
<dbReference type="SUPFAM" id="SSF56968">
    <property type="entry name" value="Lipovitellin-phosvitin complex, beta-sheet shell regions"/>
    <property type="match status" value="2"/>
</dbReference>
<dbReference type="InterPro" id="IPR015819">
    <property type="entry name" value="Lipid_transp_b-sht_shell"/>
</dbReference>
<dbReference type="SMART" id="SM00638">
    <property type="entry name" value="LPD_N"/>
    <property type="match status" value="1"/>
</dbReference>
<dbReference type="Gene3D" id="2.20.50.20">
    <property type="entry name" value="Lipovitellin. Chain A, domain 3"/>
    <property type="match status" value="1"/>
</dbReference>
<keyword evidence="5" id="KW-0445">Lipid transport</keyword>
<evidence type="ECO:0000256" key="3">
    <source>
        <dbReference type="ARBA" id="ARBA00022525"/>
    </source>
</evidence>
<dbReference type="Ensembl" id="ENSCCRT00020129159.1">
    <property type="protein sequence ID" value="ENSCCRP00020118507.1"/>
    <property type="gene ID" value="ENSCCRG00020053265.1"/>
</dbReference>
<dbReference type="InterPro" id="IPR052418">
    <property type="entry name" value="Apolipoprotein_B"/>
</dbReference>
<dbReference type="PANTHER" id="PTHR13769:SF5">
    <property type="entry name" value="APOLIPOPROTEIN B-100-RELATED"/>
    <property type="match status" value="1"/>
</dbReference>
<dbReference type="InterPro" id="IPR001747">
    <property type="entry name" value="Vitellogenin_N"/>
</dbReference>
<keyword evidence="2" id="KW-0813">Transport</keyword>
<feature type="domain" description="Vitellogenin" evidence="8">
    <location>
        <begin position="1"/>
        <end position="443"/>
    </location>
</feature>
<dbReference type="InterPro" id="IPR011030">
    <property type="entry name" value="Lipovitellin_superhlx_dom"/>
</dbReference>
<comment type="subcellular location">
    <subcellularLocation>
        <location evidence="1">Secreted</location>
    </subcellularLocation>
</comment>
<dbReference type="Gene3D" id="2.30.230.10">
    <property type="entry name" value="Lipovitellin, beta-sheet shell regions, chain A"/>
    <property type="match status" value="1"/>
</dbReference>
<comment type="caution">
    <text evidence="7">Lacks conserved residue(s) required for the propagation of feature annotation.</text>
</comment>
<evidence type="ECO:0000313" key="9">
    <source>
        <dbReference type="Ensembl" id="ENSCCRP00020118507.1"/>
    </source>
</evidence>
<dbReference type="InterPro" id="IPR015255">
    <property type="entry name" value="Vitellinogen_open_b-sht"/>
</dbReference>
<keyword evidence="3" id="KW-0964">Secreted</keyword>
<dbReference type="GO" id="GO:0005811">
    <property type="term" value="C:lipid droplet"/>
    <property type="evidence" value="ECO:0007669"/>
    <property type="project" value="UniProtKB-SubCell"/>
</dbReference>
<evidence type="ECO:0000313" key="10">
    <source>
        <dbReference type="Proteomes" id="UP000694701"/>
    </source>
</evidence>
<dbReference type="Pfam" id="PF09172">
    <property type="entry name" value="Vit_open_b-sht"/>
    <property type="match status" value="2"/>
</dbReference>
<dbReference type="GO" id="GO:0008201">
    <property type="term" value="F:heparin binding"/>
    <property type="evidence" value="ECO:0007669"/>
    <property type="project" value="UniProtKB-KW"/>
</dbReference>
<name>A0A8C2L269_CYPCA</name>